<protein>
    <submittedName>
        <fullName evidence="2">Dentin sialophosphoprotein isoform X2</fullName>
    </submittedName>
</protein>
<feature type="compositionally biased region" description="Basic and acidic residues" evidence="1">
    <location>
        <begin position="166"/>
        <end position="189"/>
    </location>
</feature>
<comment type="caution">
    <text evidence="2">The sequence shown here is derived from an EMBL/GenBank/DDBJ whole genome shotgun (WGS) entry which is preliminary data.</text>
</comment>
<feature type="region of interest" description="Disordered" evidence="1">
    <location>
        <begin position="1"/>
        <end position="392"/>
    </location>
</feature>
<reference evidence="2" key="1">
    <citation type="submission" date="2020-09" db="EMBL/GenBank/DDBJ databases">
        <title>Genome-Enabled Discovery of Anthraquinone Biosynthesis in Senna tora.</title>
        <authorList>
            <person name="Kang S.-H."/>
            <person name="Pandey R.P."/>
            <person name="Lee C.-M."/>
            <person name="Sim J.-S."/>
            <person name="Jeong J.-T."/>
            <person name="Choi B.-S."/>
            <person name="Jung M."/>
            <person name="Ginzburg D."/>
            <person name="Zhao K."/>
            <person name="Won S.Y."/>
            <person name="Oh T.-J."/>
            <person name="Yu Y."/>
            <person name="Kim N.-H."/>
            <person name="Lee O.R."/>
            <person name="Lee T.-H."/>
            <person name="Bashyal P."/>
            <person name="Kim T.-S."/>
            <person name="Lee W.-H."/>
            <person name="Kawkins C."/>
            <person name="Kim C.-K."/>
            <person name="Kim J.S."/>
            <person name="Ahn B.O."/>
            <person name="Rhee S.Y."/>
            <person name="Sohng J.K."/>
        </authorList>
    </citation>
    <scope>NUCLEOTIDE SEQUENCE</scope>
    <source>
        <tissue evidence="2">Leaf</tissue>
    </source>
</reference>
<accession>A0A834WEF2</accession>
<feature type="compositionally biased region" description="Polar residues" evidence="1">
    <location>
        <begin position="217"/>
        <end position="227"/>
    </location>
</feature>
<feature type="compositionally biased region" description="Low complexity" evidence="1">
    <location>
        <begin position="11"/>
        <end position="27"/>
    </location>
</feature>
<organism evidence="2 3">
    <name type="scientific">Senna tora</name>
    <dbReference type="NCBI Taxonomy" id="362788"/>
    <lineage>
        <taxon>Eukaryota</taxon>
        <taxon>Viridiplantae</taxon>
        <taxon>Streptophyta</taxon>
        <taxon>Embryophyta</taxon>
        <taxon>Tracheophyta</taxon>
        <taxon>Spermatophyta</taxon>
        <taxon>Magnoliopsida</taxon>
        <taxon>eudicotyledons</taxon>
        <taxon>Gunneridae</taxon>
        <taxon>Pentapetalae</taxon>
        <taxon>rosids</taxon>
        <taxon>fabids</taxon>
        <taxon>Fabales</taxon>
        <taxon>Fabaceae</taxon>
        <taxon>Caesalpinioideae</taxon>
        <taxon>Cassia clade</taxon>
        <taxon>Senna</taxon>
    </lineage>
</organism>
<feature type="compositionally biased region" description="Basic residues" evidence="1">
    <location>
        <begin position="1"/>
        <end position="10"/>
    </location>
</feature>
<evidence type="ECO:0000313" key="2">
    <source>
        <dbReference type="EMBL" id="KAF7816276.1"/>
    </source>
</evidence>
<feature type="compositionally biased region" description="Gly residues" evidence="1">
    <location>
        <begin position="230"/>
        <end position="239"/>
    </location>
</feature>
<feature type="compositionally biased region" description="Low complexity" evidence="1">
    <location>
        <begin position="249"/>
        <end position="262"/>
    </location>
</feature>
<feature type="compositionally biased region" description="Low complexity" evidence="1">
    <location>
        <begin position="99"/>
        <end position="111"/>
    </location>
</feature>
<feature type="compositionally biased region" description="Low complexity" evidence="1">
    <location>
        <begin position="278"/>
        <end position="287"/>
    </location>
</feature>
<evidence type="ECO:0000313" key="3">
    <source>
        <dbReference type="Proteomes" id="UP000634136"/>
    </source>
</evidence>
<dbReference type="InterPro" id="IPR040412">
    <property type="entry name" value="At1g65710-like"/>
</dbReference>
<evidence type="ECO:0000256" key="1">
    <source>
        <dbReference type="SAM" id="MobiDB-lite"/>
    </source>
</evidence>
<dbReference type="AlphaFoldDB" id="A0A834WEF2"/>
<feature type="compositionally biased region" description="Acidic residues" evidence="1">
    <location>
        <begin position="138"/>
        <end position="147"/>
    </location>
</feature>
<dbReference type="EMBL" id="JAAIUW010000009">
    <property type="protein sequence ID" value="KAF7816276.1"/>
    <property type="molecule type" value="Genomic_DNA"/>
</dbReference>
<gene>
    <name evidence="2" type="ORF">G2W53_030245</name>
</gene>
<sequence>MGTCLSKKRGSSSSSSSSVSGPKSSSPQPQTITLSKPKLETELHHATPKKKSLQEEDEGHVKKKKEIFIIKHRKSHEDRNGVDSEANVDAILLQCGRLSRNSSGKAASSSGERGRRRTNSASNNTSHDFDHSENTEFLYEEDDDDGVAGDTHLRRRHRRSPGPCSDQRRRTPSRERDQNQRSSSRERRVSRSPSRRLSDTHSHTTAIRPGKMVSVPPTVSSLSIDKSNNGNGGGGGGGIKRISVKRNVSAASPRSQSPARASGNAGNGSKVVLYSENQQQQPSLSRSSSRRAEQSPYRRNPLSEIDVDNNCKVQSRPRKESEAEANQKSNADTKDSIKIRTSSNKTKEQREEEEEVKGHSSMTENVVLDSPKPPPTSSLTRSRSSRRSRTDLDHILNPETIINPAHSYTSLLLEDIKNFHQKNNNNNNNTPSSSTPLPACVAKACSILEAVANLNSTSTSTNLTASSKNMGLNHYGKRNTDSSTKDTPFVESEVVVFDDVMEPSLHKYVTVTRDMEDKESSGSNSFSVSGQKHLGFSSSSSSLWEPNSGDSTDRWTCSTQLLSQQAHPRSRFI</sequence>
<dbReference type="PANTHER" id="PTHR34367">
    <property type="entry name" value="OS02G0734667 PROTEIN"/>
    <property type="match status" value="1"/>
</dbReference>
<dbReference type="OrthoDB" id="1927466at2759"/>
<proteinExistence type="predicted"/>
<dbReference type="PANTHER" id="PTHR34367:SF1">
    <property type="entry name" value="OS04G0528600 PROTEIN"/>
    <property type="match status" value="1"/>
</dbReference>
<dbReference type="Proteomes" id="UP000634136">
    <property type="component" value="Unassembled WGS sequence"/>
</dbReference>
<name>A0A834WEF2_9FABA</name>
<feature type="compositionally biased region" description="Basic residues" evidence="1">
    <location>
        <begin position="61"/>
        <end position="74"/>
    </location>
</feature>
<keyword evidence="3" id="KW-1185">Reference proteome</keyword>